<accession>A0ABR5AQS9</accession>
<dbReference type="Proteomes" id="UP000031982">
    <property type="component" value="Unassembled WGS sequence"/>
</dbReference>
<evidence type="ECO:0000313" key="1">
    <source>
        <dbReference type="EMBL" id="KIL77093.1"/>
    </source>
</evidence>
<gene>
    <name evidence="1" type="ORF">SD77_1845</name>
</gene>
<protein>
    <submittedName>
        <fullName evidence="1">Uncharacterized protein</fullName>
    </submittedName>
</protein>
<organism evidence="1 2">
    <name type="scientific">Bacillus badius</name>
    <dbReference type="NCBI Taxonomy" id="1455"/>
    <lineage>
        <taxon>Bacteria</taxon>
        <taxon>Bacillati</taxon>
        <taxon>Bacillota</taxon>
        <taxon>Bacilli</taxon>
        <taxon>Bacillales</taxon>
        <taxon>Bacillaceae</taxon>
        <taxon>Pseudobacillus</taxon>
    </lineage>
</organism>
<reference evidence="1 2" key="1">
    <citation type="submission" date="2015-01" db="EMBL/GenBank/DDBJ databases">
        <title>Genome Assembly of Bacillus badius MTCC 1458.</title>
        <authorList>
            <person name="Verma A."/>
            <person name="Khatri I."/>
            <person name="Mual P."/>
            <person name="Subramanian S."/>
            <person name="Krishnamurthi S."/>
        </authorList>
    </citation>
    <scope>NUCLEOTIDE SEQUENCE [LARGE SCALE GENOMIC DNA]</scope>
    <source>
        <strain evidence="1 2">MTCC 1458</strain>
    </source>
</reference>
<keyword evidence="2" id="KW-1185">Reference proteome</keyword>
<dbReference type="EMBL" id="JXLP01000018">
    <property type="protein sequence ID" value="KIL77093.1"/>
    <property type="molecule type" value="Genomic_DNA"/>
</dbReference>
<dbReference type="RefSeq" id="WP_041114333.1">
    <property type="nucleotide sequence ID" value="NZ_JARTHD010000042.1"/>
</dbReference>
<evidence type="ECO:0000313" key="2">
    <source>
        <dbReference type="Proteomes" id="UP000031982"/>
    </source>
</evidence>
<sequence length="317" mass="37811">MRNLFIRFKEEGELLRELEENRFYFLCEAEENVQKVRKRLSREKRMAEPKAFECWIDGKQLVITQVFFEKEQSLEKQLETTILNFEGWEEEIRHKYANKLREYADLERQLFLNKEFQSFAIRMDQILGRSDVTPFPLLLDIQQLKQLFDGFYVHVSNGFFSELEEIVNTLKAAYRAVINKVLLDNESQKNDLKDAVLGWLSIESHFQEFIQYATANYRSIPKTRLEALFIRFLPYQKIESHLFTDYAEEQGFEKAYDLHVNLVYELSKKYEEILFTGFVLDTNEVIESLVFSPVISSYWKKVRDIDGSEQKSHLSEH</sequence>
<comment type="caution">
    <text evidence="1">The sequence shown here is derived from an EMBL/GenBank/DDBJ whole genome shotgun (WGS) entry which is preliminary data.</text>
</comment>
<proteinExistence type="predicted"/>
<name>A0ABR5AQS9_BACBA</name>